<dbReference type="EMBL" id="BX548174">
    <property type="protein sequence ID" value="CAE19273.1"/>
    <property type="molecule type" value="Genomic_DNA"/>
</dbReference>
<sequence length="81" mass="9805">MSQENKLAETFPWDYKFGDENFQKEPWILNKGKQNVTIEKSLDNKGFFYVQKNEERRLSLNHLQIKSTYNQLIQFGYKLQK</sequence>
<protein>
    <submittedName>
        <fullName evidence="1">Possible Cytochrome oxidase c subunit VIb</fullName>
    </submittedName>
</protein>
<evidence type="ECO:0000313" key="1">
    <source>
        <dbReference type="EMBL" id="CAE19273.1"/>
    </source>
</evidence>
<dbReference type="HOGENOM" id="CLU_192981_0_0_3"/>
<accession>Q7TUA5</accession>
<organism evidence="1 2">
    <name type="scientific">Prochlorococcus marinus subsp. pastoris (strain CCMP1986 / NIES-2087 / MED4)</name>
    <dbReference type="NCBI Taxonomy" id="59919"/>
    <lineage>
        <taxon>Bacteria</taxon>
        <taxon>Bacillati</taxon>
        <taxon>Cyanobacteriota</taxon>
        <taxon>Cyanophyceae</taxon>
        <taxon>Synechococcales</taxon>
        <taxon>Prochlorococcaceae</taxon>
        <taxon>Prochlorococcus</taxon>
    </lineage>
</organism>
<proteinExistence type="predicted"/>
<dbReference type="KEGG" id="pmm:PMM0814"/>
<gene>
    <name evidence="1" type="ordered locus">PMM0814</name>
</gene>
<dbReference type="STRING" id="59919.PMM0814"/>
<evidence type="ECO:0000313" key="2">
    <source>
        <dbReference type="Proteomes" id="UP000001026"/>
    </source>
</evidence>
<name>Q7TUA5_PROMP</name>
<dbReference type="Proteomes" id="UP000001026">
    <property type="component" value="Chromosome"/>
</dbReference>
<dbReference type="AlphaFoldDB" id="Q7TUA5"/>
<reference evidence="1 2" key="1">
    <citation type="journal article" date="2003" name="Nature">
        <title>Genome divergence in two Prochlorococcus ecotypes reflects oceanic niche differentiation.</title>
        <authorList>
            <person name="Rocap G."/>
            <person name="Larimer F.W."/>
            <person name="Lamerdin J.E."/>
            <person name="Malfatti S."/>
            <person name="Chain P."/>
            <person name="Ahlgren N.A."/>
            <person name="Arellano A."/>
            <person name="Coleman M."/>
            <person name="Hauser L."/>
            <person name="Hess W.R."/>
            <person name="Johnson Z.I."/>
            <person name="Land M.L."/>
            <person name="Lindell D."/>
            <person name="Post A.F."/>
            <person name="Regala W."/>
            <person name="Shah M."/>
            <person name="Shaw S.L."/>
            <person name="Steglich C."/>
            <person name="Sullivan M.B."/>
            <person name="Ting C.S."/>
            <person name="Tolonen A."/>
            <person name="Webb E.A."/>
            <person name="Zinser E.R."/>
            <person name="Chisholm S.W."/>
        </authorList>
    </citation>
    <scope>NUCLEOTIDE SEQUENCE [LARGE SCALE GENOMIC DNA]</scope>
    <source>
        <strain evidence="2">CCMP1986 / NIES-2087 / MED4</strain>
    </source>
</reference>
<dbReference type="OrthoDB" id="541558at2"/>